<comment type="catalytic activity">
    <reaction evidence="1 14 15">
        <text>(R)-pantothenate + ATP = (R)-4'-phosphopantothenate + ADP + H(+)</text>
        <dbReference type="Rhea" id="RHEA:16373"/>
        <dbReference type="ChEBI" id="CHEBI:10986"/>
        <dbReference type="ChEBI" id="CHEBI:15378"/>
        <dbReference type="ChEBI" id="CHEBI:29032"/>
        <dbReference type="ChEBI" id="CHEBI:30616"/>
        <dbReference type="ChEBI" id="CHEBI:456216"/>
        <dbReference type="EC" id="2.7.1.33"/>
    </reaction>
</comment>
<evidence type="ECO:0000259" key="16">
    <source>
        <dbReference type="Pfam" id="PF00485"/>
    </source>
</evidence>
<keyword evidence="9 14" id="KW-0547">Nucleotide-binding</keyword>
<evidence type="ECO:0000256" key="8">
    <source>
        <dbReference type="ARBA" id="ARBA00022679"/>
    </source>
</evidence>
<keyword evidence="10 14" id="KW-0418">Kinase</keyword>
<dbReference type="Proteomes" id="UP000830167">
    <property type="component" value="Chromosome"/>
</dbReference>
<keyword evidence="12 14" id="KW-0173">Coenzyme A biosynthesis</keyword>
<feature type="binding site" evidence="14">
    <location>
        <begin position="96"/>
        <end position="103"/>
    </location>
    <ligand>
        <name>ATP</name>
        <dbReference type="ChEBI" id="CHEBI:30616"/>
    </ligand>
</feature>
<evidence type="ECO:0000256" key="13">
    <source>
        <dbReference type="ARBA" id="ARBA00032866"/>
    </source>
</evidence>
<keyword evidence="11 14" id="KW-0067">ATP-binding</keyword>
<evidence type="ECO:0000256" key="11">
    <source>
        <dbReference type="ARBA" id="ARBA00022840"/>
    </source>
</evidence>
<dbReference type="NCBIfam" id="TIGR00554">
    <property type="entry name" value="panK_bact"/>
    <property type="match status" value="1"/>
</dbReference>
<comment type="subcellular location">
    <subcellularLocation>
        <location evidence="2 14 15">Cytoplasm</location>
    </subcellularLocation>
</comment>
<dbReference type="InterPro" id="IPR027417">
    <property type="entry name" value="P-loop_NTPase"/>
</dbReference>
<keyword evidence="18" id="KW-1185">Reference proteome</keyword>
<evidence type="ECO:0000256" key="1">
    <source>
        <dbReference type="ARBA" id="ARBA00001206"/>
    </source>
</evidence>
<evidence type="ECO:0000256" key="5">
    <source>
        <dbReference type="ARBA" id="ARBA00012102"/>
    </source>
</evidence>
<evidence type="ECO:0000256" key="15">
    <source>
        <dbReference type="RuleBase" id="RU003530"/>
    </source>
</evidence>
<keyword evidence="7 14" id="KW-0963">Cytoplasm</keyword>
<evidence type="ECO:0000256" key="12">
    <source>
        <dbReference type="ARBA" id="ARBA00022993"/>
    </source>
</evidence>
<dbReference type="EC" id="2.7.1.33" evidence="5 14"/>
<evidence type="ECO:0000313" key="18">
    <source>
        <dbReference type="Proteomes" id="UP000830167"/>
    </source>
</evidence>
<sequence>MNTSTSKNSISPYIRFTREEWSDLRTITPLTLTEEDLENLQGINERLSFDEVSDIYLPLSRLLNLYVQATQELYNATNTFLGKHAEKVPYIIGIAGSVAVGKSTTARILQALLSRWPNHPKVDLVTTDGFLFPNAILEQRGIMKRKGFPESYDIKRLIRFLSDVKSGSRKVMAPVYSHLSYDILTDQMQVIEQPDILIVEGLNVLQIPKDEQLRPAPRVFVSDFFDFSIYVDADEKNISNWYIERFKVLRETAFKNPKSYFHRYASLTDEQAVNTAKEIWQEINAVNLQYNILPTRFRADLILEKGLKHRVQKVMLRKL</sequence>
<comment type="pathway">
    <text evidence="3 14 15">Cofactor biosynthesis; coenzyme A biosynthesis; CoA from (R)-pantothenate: step 1/5.</text>
</comment>
<name>A0ABY4CR22_9BACL</name>
<evidence type="ECO:0000256" key="3">
    <source>
        <dbReference type="ARBA" id="ARBA00005225"/>
    </source>
</evidence>
<dbReference type="Gene3D" id="3.40.50.300">
    <property type="entry name" value="P-loop containing nucleotide triphosphate hydrolases"/>
    <property type="match status" value="1"/>
</dbReference>
<feature type="domain" description="Phosphoribulokinase/uridine kinase" evidence="16">
    <location>
        <begin position="91"/>
        <end position="245"/>
    </location>
</feature>
<evidence type="ECO:0000256" key="14">
    <source>
        <dbReference type="HAMAP-Rule" id="MF_00215"/>
    </source>
</evidence>
<dbReference type="RefSeq" id="WP_347438724.1">
    <property type="nucleotide sequence ID" value="NZ_CP089291.1"/>
</dbReference>
<keyword evidence="8 14" id="KW-0808">Transferase</keyword>
<dbReference type="InterPro" id="IPR004566">
    <property type="entry name" value="PanK"/>
</dbReference>
<comment type="similarity">
    <text evidence="4 14 15">Belongs to the prokaryotic pantothenate kinase family.</text>
</comment>
<dbReference type="PIRSF" id="PIRSF000545">
    <property type="entry name" value="Pantothenate_kin"/>
    <property type="match status" value="1"/>
</dbReference>
<dbReference type="InterPro" id="IPR006083">
    <property type="entry name" value="PRK/URK"/>
</dbReference>
<evidence type="ECO:0000313" key="17">
    <source>
        <dbReference type="EMBL" id="UOF92041.1"/>
    </source>
</evidence>
<gene>
    <name evidence="14 17" type="primary">coaA</name>
    <name evidence="17" type="ORF">LSG31_07360</name>
</gene>
<evidence type="ECO:0000256" key="7">
    <source>
        <dbReference type="ARBA" id="ARBA00022490"/>
    </source>
</evidence>
<protein>
    <recommendedName>
        <fullName evidence="6 14">Pantothenate kinase</fullName>
        <ecNumber evidence="5 14">2.7.1.33</ecNumber>
    </recommendedName>
    <alternativeName>
        <fullName evidence="13 14">Pantothenic acid kinase</fullName>
    </alternativeName>
</protein>
<dbReference type="CDD" id="cd02025">
    <property type="entry name" value="PanK"/>
    <property type="match status" value="1"/>
</dbReference>
<accession>A0ABY4CR22</accession>
<proteinExistence type="inferred from homology"/>
<organism evidence="17 18">
    <name type="scientific">Fodinisporobacter ferrooxydans</name>
    <dbReference type="NCBI Taxonomy" id="2901836"/>
    <lineage>
        <taxon>Bacteria</taxon>
        <taxon>Bacillati</taxon>
        <taxon>Bacillota</taxon>
        <taxon>Bacilli</taxon>
        <taxon>Bacillales</taxon>
        <taxon>Alicyclobacillaceae</taxon>
        <taxon>Fodinisporobacter</taxon>
    </lineage>
</organism>
<dbReference type="PANTHER" id="PTHR10285">
    <property type="entry name" value="URIDINE KINASE"/>
    <property type="match status" value="1"/>
</dbReference>
<evidence type="ECO:0000256" key="6">
    <source>
        <dbReference type="ARBA" id="ARBA00015080"/>
    </source>
</evidence>
<dbReference type="GO" id="GO:0004594">
    <property type="term" value="F:pantothenate kinase activity"/>
    <property type="evidence" value="ECO:0007669"/>
    <property type="project" value="UniProtKB-EC"/>
</dbReference>
<dbReference type="Pfam" id="PF00485">
    <property type="entry name" value="PRK"/>
    <property type="match status" value="1"/>
</dbReference>
<evidence type="ECO:0000256" key="10">
    <source>
        <dbReference type="ARBA" id="ARBA00022777"/>
    </source>
</evidence>
<dbReference type="EMBL" id="CP089291">
    <property type="protein sequence ID" value="UOF92041.1"/>
    <property type="molecule type" value="Genomic_DNA"/>
</dbReference>
<evidence type="ECO:0000256" key="2">
    <source>
        <dbReference type="ARBA" id="ARBA00004496"/>
    </source>
</evidence>
<evidence type="ECO:0000256" key="9">
    <source>
        <dbReference type="ARBA" id="ARBA00022741"/>
    </source>
</evidence>
<dbReference type="HAMAP" id="MF_00215">
    <property type="entry name" value="Pantothen_kinase_1"/>
    <property type="match status" value="1"/>
</dbReference>
<evidence type="ECO:0000256" key="4">
    <source>
        <dbReference type="ARBA" id="ARBA00006087"/>
    </source>
</evidence>
<dbReference type="SUPFAM" id="SSF52540">
    <property type="entry name" value="P-loop containing nucleoside triphosphate hydrolases"/>
    <property type="match status" value="1"/>
</dbReference>
<reference evidence="17" key="1">
    <citation type="submission" date="2021-12" db="EMBL/GenBank/DDBJ databases">
        <title>Alicyclobacillaceae gen. nov., sp. nov., isolated from chalcocite enrichment system.</title>
        <authorList>
            <person name="Jiang Z."/>
        </authorList>
    </citation>
    <scope>NUCLEOTIDE SEQUENCE</scope>
    <source>
        <strain evidence="17">MYW30-H2</strain>
    </source>
</reference>